<organism evidence="4 5">
    <name type="scientific">Paramormyrops kingsleyae</name>
    <dbReference type="NCBI Taxonomy" id="1676925"/>
    <lineage>
        <taxon>Eukaryota</taxon>
        <taxon>Metazoa</taxon>
        <taxon>Chordata</taxon>
        <taxon>Craniata</taxon>
        <taxon>Vertebrata</taxon>
        <taxon>Euteleostomi</taxon>
        <taxon>Actinopterygii</taxon>
        <taxon>Neopterygii</taxon>
        <taxon>Teleostei</taxon>
        <taxon>Osteoglossocephala</taxon>
        <taxon>Osteoglossomorpha</taxon>
        <taxon>Osteoglossiformes</taxon>
        <taxon>Mormyridae</taxon>
        <taxon>Paramormyrops</taxon>
    </lineage>
</organism>
<accession>A0A3B3QTH7</accession>
<keyword evidence="5" id="KW-1185">Reference proteome</keyword>
<comment type="caution">
    <text evidence="1">Lacks conserved residue(s) required for the propagation of feature annotation.</text>
</comment>
<proteinExistence type="predicted"/>
<dbReference type="Proteomes" id="UP000261540">
    <property type="component" value="Unplaced"/>
</dbReference>
<evidence type="ECO:0000259" key="3">
    <source>
        <dbReference type="PROSITE" id="PS50026"/>
    </source>
</evidence>
<protein>
    <recommendedName>
        <fullName evidence="3">EGF-like domain-containing protein</fullName>
    </recommendedName>
</protein>
<reference evidence="4" key="2">
    <citation type="submission" date="2025-09" db="UniProtKB">
        <authorList>
            <consortium name="Ensembl"/>
        </authorList>
    </citation>
    <scope>IDENTIFICATION</scope>
</reference>
<dbReference type="SUPFAM" id="SSF57196">
    <property type="entry name" value="EGF/Laminin"/>
    <property type="match status" value="1"/>
</dbReference>
<evidence type="ECO:0000256" key="1">
    <source>
        <dbReference type="PROSITE-ProRule" id="PRU00076"/>
    </source>
</evidence>
<keyword evidence="2" id="KW-0812">Transmembrane</keyword>
<evidence type="ECO:0000313" key="4">
    <source>
        <dbReference type="Ensembl" id="ENSPKIP00000009433.1"/>
    </source>
</evidence>
<name>A0A3B3QTH7_9TELE</name>
<evidence type="ECO:0000256" key="2">
    <source>
        <dbReference type="SAM" id="Phobius"/>
    </source>
</evidence>
<sequence length="83" mass="9266">MNHSFKIWIILYIFLFISGLSVAPPFCFLPGHRCVPNHCEHGGRCSQSWDSFSCSCEGTGYAGATCHTCEELRRPHGTGRMSK</sequence>
<keyword evidence="1" id="KW-0245">EGF-like domain</keyword>
<feature type="domain" description="EGF-like" evidence="3">
    <location>
        <begin position="30"/>
        <end position="67"/>
    </location>
</feature>
<keyword evidence="2" id="KW-1133">Transmembrane helix</keyword>
<dbReference type="STRING" id="1676925.ENSPKIP00000009433"/>
<dbReference type="Gene3D" id="2.10.25.10">
    <property type="entry name" value="Laminin"/>
    <property type="match status" value="1"/>
</dbReference>
<dbReference type="Ensembl" id="ENSPKIT00000033542.1">
    <property type="protein sequence ID" value="ENSPKIP00000009433.1"/>
    <property type="gene ID" value="ENSPKIG00000024550.1"/>
</dbReference>
<dbReference type="PROSITE" id="PS50026">
    <property type="entry name" value="EGF_3"/>
    <property type="match status" value="1"/>
</dbReference>
<dbReference type="InterPro" id="IPR000742">
    <property type="entry name" value="EGF"/>
</dbReference>
<dbReference type="AlphaFoldDB" id="A0A3B3QTH7"/>
<dbReference type="Pfam" id="PF00008">
    <property type="entry name" value="EGF"/>
    <property type="match status" value="1"/>
</dbReference>
<feature type="transmembrane region" description="Helical" evidence="2">
    <location>
        <begin position="7"/>
        <end position="26"/>
    </location>
</feature>
<reference evidence="4" key="1">
    <citation type="submission" date="2025-08" db="UniProtKB">
        <authorList>
            <consortium name="Ensembl"/>
        </authorList>
    </citation>
    <scope>IDENTIFICATION</scope>
</reference>
<keyword evidence="2" id="KW-0472">Membrane</keyword>
<dbReference type="CDD" id="cd00054">
    <property type="entry name" value="EGF_CA"/>
    <property type="match status" value="1"/>
</dbReference>
<evidence type="ECO:0000313" key="5">
    <source>
        <dbReference type="Proteomes" id="UP000261540"/>
    </source>
</evidence>
<dbReference type="GeneTree" id="ENSGT01050000247742"/>